<organism evidence="2 3">
    <name type="scientific">Clostridium scatologenes</name>
    <dbReference type="NCBI Taxonomy" id="1548"/>
    <lineage>
        <taxon>Bacteria</taxon>
        <taxon>Bacillati</taxon>
        <taxon>Bacillota</taxon>
        <taxon>Clostridia</taxon>
        <taxon>Eubacteriales</taxon>
        <taxon>Clostridiaceae</taxon>
        <taxon>Clostridium</taxon>
    </lineage>
</organism>
<dbReference type="EMBL" id="CP009933">
    <property type="protein sequence ID" value="AKA67175.1"/>
    <property type="molecule type" value="Genomic_DNA"/>
</dbReference>
<accession>A0A0E3M477</accession>
<dbReference type="RefSeq" id="WP_029162219.1">
    <property type="nucleotide sequence ID" value="NZ_CP009933.1"/>
</dbReference>
<keyword evidence="1" id="KW-0812">Transmembrane</keyword>
<dbReference type="AlphaFoldDB" id="A0A0E3M477"/>
<dbReference type="STRING" id="1548.CSCA_0050"/>
<dbReference type="Pfam" id="PF11167">
    <property type="entry name" value="DUF2953"/>
    <property type="match status" value="1"/>
</dbReference>
<evidence type="ECO:0000256" key="1">
    <source>
        <dbReference type="SAM" id="Phobius"/>
    </source>
</evidence>
<evidence type="ECO:0008006" key="4">
    <source>
        <dbReference type="Google" id="ProtNLM"/>
    </source>
</evidence>
<dbReference type="KEGG" id="csq:CSCA_0050"/>
<name>A0A0E3M477_CLOSL</name>
<dbReference type="Proteomes" id="UP000033115">
    <property type="component" value="Chromosome"/>
</dbReference>
<gene>
    <name evidence="2" type="ORF">CSCA_0050</name>
</gene>
<evidence type="ECO:0000313" key="3">
    <source>
        <dbReference type="Proteomes" id="UP000033115"/>
    </source>
</evidence>
<keyword evidence="1" id="KW-0472">Membrane</keyword>
<feature type="transmembrane region" description="Helical" evidence="1">
    <location>
        <begin position="6"/>
        <end position="28"/>
    </location>
</feature>
<keyword evidence="1" id="KW-1133">Transmembrane helix</keyword>
<proteinExistence type="predicted"/>
<dbReference type="InterPro" id="IPR021338">
    <property type="entry name" value="DUF2953"/>
</dbReference>
<evidence type="ECO:0000313" key="2">
    <source>
        <dbReference type="EMBL" id="AKA67175.1"/>
    </source>
</evidence>
<sequence length="218" mass="25260">MFILITFLKVLGILLCIILFILALLLFIPFKYNLYYNINDSSNFEGTILWLFNLFKIKALQEENFKITLFIGNKAIRVISESENSEIKEVKNDNKKSKRTKTNNIKSFMKKKFLSCVFSYFKDMLKIVKPDEIKINGVYGFDDPCITGLLSGFIPIIAQVIPYSNINLNPVFDDDIIDIKASMCGKTFLFLMVFRTLKFILKKDVRKILLKKSKTSET</sequence>
<protein>
    <recommendedName>
        <fullName evidence="4">DUF2953 domain-containing protein</fullName>
    </recommendedName>
</protein>
<dbReference type="HOGENOM" id="CLU_050652_2_0_9"/>
<reference evidence="2 3" key="1">
    <citation type="journal article" date="2015" name="J. Biotechnol.">
        <title>Complete genome sequence of a malodorant-producing acetogen, Clostridium scatologenes ATCC 25775(T).</title>
        <authorList>
            <person name="Zhu Z."/>
            <person name="Guo T."/>
            <person name="Zheng H."/>
            <person name="Song T."/>
            <person name="Ouyang P."/>
            <person name="Xie J."/>
        </authorList>
    </citation>
    <scope>NUCLEOTIDE SEQUENCE [LARGE SCALE GENOMIC DNA]</scope>
    <source>
        <strain evidence="2 3">ATCC 25775</strain>
    </source>
</reference>
<keyword evidence="3" id="KW-1185">Reference proteome</keyword>